<accession>A0AAN9YAA7</accession>
<reference evidence="2 3" key="1">
    <citation type="submission" date="2024-03" db="EMBL/GenBank/DDBJ databases">
        <title>Adaptation during the transition from Ophiocordyceps entomopathogen to insect associate is accompanied by gene loss and intensified selection.</title>
        <authorList>
            <person name="Ward C.M."/>
            <person name="Onetto C.A."/>
            <person name="Borneman A.R."/>
        </authorList>
    </citation>
    <scope>NUCLEOTIDE SEQUENCE [LARGE SCALE GENOMIC DNA]</scope>
    <source>
        <strain evidence="2">AWRI1</strain>
        <tissue evidence="2">Single Adult Female</tissue>
    </source>
</reference>
<name>A0AAN9YAA7_9HEMI</name>
<keyword evidence="1" id="KW-0732">Signal</keyword>
<dbReference type="PANTHER" id="PTHR11008:SF13">
    <property type="entry name" value="FI04421P"/>
    <property type="match status" value="1"/>
</dbReference>
<dbReference type="Proteomes" id="UP001367676">
    <property type="component" value="Unassembled WGS sequence"/>
</dbReference>
<dbReference type="EMBL" id="JBBCAQ010000003">
    <property type="protein sequence ID" value="KAK7605046.1"/>
    <property type="molecule type" value="Genomic_DNA"/>
</dbReference>
<dbReference type="Pfam" id="PF06585">
    <property type="entry name" value="JHBP"/>
    <property type="match status" value="1"/>
</dbReference>
<gene>
    <name evidence="2" type="ORF">V9T40_006232</name>
</gene>
<dbReference type="Gene3D" id="3.15.10.30">
    <property type="entry name" value="Haemolymph juvenile hormone binding protein"/>
    <property type="match status" value="1"/>
</dbReference>
<organism evidence="2 3">
    <name type="scientific">Parthenolecanium corni</name>
    <dbReference type="NCBI Taxonomy" id="536013"/>
    <lineage>
        <taxon>Eukaryota</taxon>
        <taxon>Metazoa</taxon>
        <taxon>Ecdysozoa</taxon>
        <taxon>Arthropoda</taxon>
        <taxon>Hexapoda</taxon>
        <taxon>Insecta</taxon>
        <taxon>Pterygota</taxon>
        <taxon>Neoptera</taxon>
        <taxon>Paraneoptera</taxon>
        <taxon>Hemiptera</taxon>
        <taxon>Sternorrhyncha</taxon>
        <taxon>Coccoidea</taxon>
        <taxon>Coccidae</taxon>
        <taxon>Parthenolecanium</taxon>
    </lineage>
</organism>
<dbReference type="InterPro" id="IPR020234">
    <property type="entry name" value="Mite_allergen_group-7"/>
</dbReference>
<dbReference type="Pfam" id="PF16984">
    <property type="entry name" value="Grp7_allergen"/>
    <property type="match status" value="1"/>
</dbReference>
<feature type="chain" id="PRO_5042988989" evidence="1">
    <location>
        <begin position="21"/>
        <end position="455"/>
    </location>
</feature>
<protein>
    <submittedName>
        <fullName evidence="2">Uncharacterized protein</fullName>
    </submittedName>
</protein>
<comment type="caution">
    <text evidence="2">The sequence shown here is derived from an EMBL/GenBank/DDBJ whole genome shotgun (WGS) entry which is preliminary data.</text>
</comment>
<dbReference type="InterPro" id="IPR010562">
    <property type="entry name" value="Haemolymph_juvenile_hormone-bd"/>
</dbReference>
<keyword evidence="3" id="KW-1185">Reference proteome</keyword>
<dbReference type="Gene3D" id="3.15.10.50">
    <property type="match status" value="1"/>
</dbReference>
<dbReference type="InterPro" id="IPR038606">
    <property type="entry name" value="To_sf"/>
</dbReference>
<evidence type="ECO:0000256" key="1">
    <source>
        <dbReference type="SAM" id="SignalP"/>
    </source>
</evidence>
<evidence type="ECO:0000313" key="3">
    <source>
        <dbReference type="Proteomes" id="UP001367676"/>
    </source>
</evidence>
<dbReference type="InterPro" id="IPR038602">
    <property type="entry name" value="Mite_allergen_7_sf"/>
</dbReference>
<sequence length="455" mass="51560">MFRLVLFFISILSISGGSETNEDQNLGANVASVDKFTITSDLVRNFLEHFKNPDANNLPLPIPDPFIMPDRIYPVLGVKVSTTNMTAHGISRVKIENFFIDIVGMKVHFGLRLEKLELIGNYSYHDWVMNYYHGGFNVMIWNGFTKCSAELKITTDGELSADKINMDLASNDKMNIKIENAGLVGLFVNSMGESLFYAIKPYFFNLMSNNIRDMLNNGLKRINITFPNSIKPLDLGVAEFRKFLKNNGFDPHYMADYQYASNIYSVDVTHIAFTGLSSIYRFGDVKMQMENYTVNTVVTAETEVLEGTCEWEAGIAGILTKSGQSSFTIEYVNIMMSVNQSLDIRKKPKIVDLKVTLGNIQLRMDGAGTLDYLAEAVVNVLPNVLRYQILQAAETPMRRKIQEALDNTDIEKFVLDNLHMMDDQLYHRNDPKIKEDFVQENQIGKANNFDEEADL</sequence>
<feature type="signal peptide" evidence="1">
    <location>
        <begin position="1"/>
        <end position="20"/>
    </location>
</feature>
<dbReference type="AlphaFoldDB" id="A0AAN9YAA7"/>
<dbReference type="PANTHER" id="PTHR11008">
    <property type="entry name" value="PROTEIN TAKEOUT-LIKE PROTEIN"/>
    <property type="match status" value="1"/>
</dbReference>
<proteinExistence type="predicted"/>
<evidence type="ECO:0000313" key="2">
    <source>
        <dbReference type="EMBL" id="KAK7605046.1"/>
    </source>
</evidence>